<gene>
    <name evidence="1" type="ORF">CI15_20385</name>
</gene>
<comment type="caution">
    <text evidence="1">The sequence shown here is derived from an EMBL/GenBank/DDBJ whole genome shotgun (WGS) entry which is preliminary data.</text>
</comment>
<keyword evidence="2" id="KW-1185">Reference proteome</keyword>
<evidence type="ECO:0000313" key="1">
    <source>
        <dbReference type="EMBL" id="KXU85521.1"/>
    </source>
</evidence>
<dbReference type="InterPro" id="IPR027796">
    <property type="entry name" value="OTT_1508_deam-like"/>
</dbReference>
<dbReference type="EMBL" id="LRBG01000031">
    <property type="protein sequence ID" value="KXU85521.1"/>
    <property type="molecule type" value="Genomic_DNA"/>
</dbReference>
<dbReference type="Proteomes" id="UP000075613">
    <property type="component" value="Unassembled WGS sequence"/>
</dbReference>
<organism evidence="1 2">
    <name type="scientific">Paraburkholderia monticola</name>
    <dbReference type="NCBI Taxonomy" id="1399968"/>
    <lineage>
        <taxon>Bacteria</taxon>
        <taxon>Pseudomonadati</taxon>
        <taxon>Pseudomonadota</taxon>
        <taxon>Betaproteobacteria</taxon>
        <taxon>Burkholderiales</taxon>
        <taxon>Burkholderiaceae</taxon>
        <taxon>Paraburkholderia</taxon>
    </lineage>
</organism>
<proteinExistence type="predicted"/>
<evidence type="ECO:0000313" key="2">
    <source>
        <dbReference type="Proteomes" id="UP000075613"/>
    </source>
</evidence>
<accession>A0A149PKE0</accession>
<reference evidence="1 2" key="1">
    <citation type="journal article" date="2015" name="Int. J. Syst. Evol. Microbiol.">
        <title>Burkholderia monticola sp. nov., isolated from mountain soil.</title>
        <authorList>
            <person name="Baek I."/>
            <person name="Seo B."/>
            <person name="Lee I."/>
            <person name="Yi H."/>
            <person name="Chun J."/>
        </authorList>
    </citation>
    <scope>NUCLEOTIDE SEQUENCE [LARGE SCALE GENOMIC DNA]</scope>
    <source>
        <strain evidence="1 2">JC2948</strain>
    </source>
</reference>
<name>A0A149PKE0_9BURK</name>
<protein>
    <submittedName>
        <fullName evidence="1">Uncharacterized protein</fullName>
    </submittedName>
</protein>
<sequence length="139" mass="15327">MAVAYVDKKWYIASNVIELTDHEIVLTDAPIGRAVDAAEEFGGVRYYSALTHNYEIVRVGGDTMHAEMKILKRLESLGLLEQCTRIGVSKPCCPQCKGVLDDWEIDDTSYHAVMPGGDRWVDPGIGVPLRVTLSAMGML</sequence>
<dbReference type="AlphaFoldDB" id="A0A149PKE0"/>
<dbReference type="Pfam" id="PF14441">
    <property type="entry name" value="OTT_1508_deam"/>
    <property type="match status" value="1"/>
</dbReference>